<dbReference type="eggNOG" id="ENOG50310T9">
    <property type="taxonomic scope" value="Bacteria"/>
</dbReference>
<dbReference type="Proteomes" id="UP000015531">
    <property type="component" value="Unassembled WGS sequence"/>
</dbReference>
<evidence type="ECO:0000313" key="2">
    <source>
        <dbReference type="Proteomes" id="UP000015531"/>
    </source>
</evidence>
<dbReference type="EMBL" id="ATDP01000071">
    <property type="protein sequence ID" value="EQB17250.1"/>
    <property type="molecule type" value="Genomic_DNA"/>
</dbReference>
<organism evidence="1 2">
    <name type="scientific">Sphingobium lactosutens DS20</name>
    <dbReference type="NCBI Taxonomy" id="1331060"/>
    <lineage>
        <taxon>Bacteria</taxon>
        <taxon>Pseudomonadati</taxon>
        <taxon>Pseudomonadota</taxon>
        <taxon>Alphaproteobacteria</taxon>
        <taxon>Sphingomonadales</taxon>
        <taxon>Sphingomonadaceae</taxon>
        <taxon>Sphingobium</taxon>
    </lineage>
</organism>
<accession>T0IZE0</accession>
<protein>
    <submittedName>
        <fullName evidence="1">Uncharacterized protein</fullName>
    </submittedName>
</protein>
<proteinExistence type="predicted"/>
<keyword evidence="2" id="KW-1185">Reference proteome</keyword>
<sequence>MANPSNPSSYVTLTLQDSQGRSWPLRLSRDCLRFVGAYRRVEGFNIDAMLLFDGVRKAG</sequence>
<dbReference type="RefSeq" id="WP_021224786.1">
    <property type="nucleotide sequence ID" value="NZ_ATDP01000071.1"/>
</dbReference>
<name>T0IZE0_9SPHN</name>
<evidence type="ECO:0000313" key="1">
    <source>
        <dbReference type="EMBL" id="EQB17250.1"/>
    </source>
</evidence>
<comment type="caution">
    <text evidence="1">The sequence shown here is derived from an EMBL/GenBank/DDBJ whole genome shotgun (WGS) entry which is preliminary data.</text>
</comment>
<dbReference type="PATRIC" id="fig|1331060.3.peg.861"/>
<gene>
    <name evidence="1" type="ORF">RLDS_04675</name>
</gene>
<reference evidence="1 2" key="1">
    <citation type="journal article" date="2013" name="Genome Announc.">
        <title>Draft Genome Sequence of Sphingobium lactosutens Strain DS20T, Isolated from a Hexachlorocyclohexane Dumpsite.</title>
        <authorList>
            <person name="Kumar R."/>
            <person name="Dwivedi V."/>
            <person name="Negi V."/>
            <person name="Khurana J.P."/>
            <person name="Lal R."/>
        </authorList>
    </citation>
    <scope>NUCLEOTIDE SEQUENCE [LARGE SCALE GENOMIC DNA]</scope>
    <source>
        <strain evidence="1 2">DS20</strain>
    </source>
</reference>
<dbReference type="OrthoDB" id="7475759at2"/>
<dbReference type="AlphaFoldDB" id="T0IZE0"/>